<dbReference type="InParanoid" id="T1F4A7"/>
<reference evidence="1 3" key="2">
    <citation type="journal article" date="2013" name="Nature">
        <title>Insights into bilaterian evolution from three spiralian genomes.</title>
        <authorList>
            <person name="Simakov O."/>
            <person name="Marletaz F."/>
            <person name="Cho S.J."/>
            <person name="Edsinger-Gonzales E."/>
            <person name="Havlak P."/>
            <person name="Hellsten U."/>
            <person name="Kuo D.H."/>
            <person name="Larsson T."/>
            <person name="Lv J."/>
            <person name="Arendt D."/>
            <person name="Savage R."/>
            <person name="Osoegawa K."/>
            <person name="de Jong P."/>
            <person name="Grimwood J."/>
            <person name="Chapman J.A."/>
            <person name="Shapiro H."/>
            <person name="Aerts A."/>
            <person name="Otillar R.P."/>
            <person name="Terry A.Y."/>
            <person name="Boore J.L."/>
            <person name="Grigoriev I.V."/>
            <person name="Lindberg D.R."/>
            <person name="Seaver E.C."/>
            <person name="Weisblat D.A."/>
            <person name="Putnam N.H."/>
            <person name="Rokhsar D.S."/>
        </authorList>
    </citation>
    <scope>NUCLEOTIDE SEQUENCE</scope>
</reference>
<dbReference type="GeneID" id="20203656"/>
<dbReference type="RefSeq" id="XP_009016412.1">
    <property type="nucleotide sequence ID" value="XM_009018164.1"/>
</dbReference>
<evidence type="ECO:0000313" key="2">
    <source>
        <dbReference type="EnsemblMetazoa" id="HelroP171451"/>
    </source>
</evidence>
<dbReference type="CTD" id="20203656"/>
<evidence type="ECO:0000313" key="3">
    <source>
        <dbReference type="Proteomes" id="UP000015101"/>
    </source>
</evidence>
<dbReference type="EMBL" id="KB096325">
    <property type="protein sequence ID" value="ESO05779.1"/>
    <property type="molecule type" value="Genomic_DNA"/>
</dbReference>
<dbReference type="EnsemblMetazoa" id="HelroT171451">
    <property type="protein sequence ID" value="HelroP171451"/>
    <property type="gene ID" value="HelroG171451"/>
</dbReference>
<dbReference type="AlphaFoldDB" id="T1F4A7"/>
<evidence type="ECO:0000313" key="1">
    <source>
        <dbReference type="EMBL" id="ESO05779.1"/>
    </source>
</evidence>
<keyword evidence="3" id="KW-1185">Reference proteome</keyword>
<dbReference type="KEGG" id="hro:HELRODRAFT_171451"/>
<organism evidence="2 3">
    <name type="scientific">Helobdella robusta</name>
    <name type="common">Californian leech</name>
    <dbReference type="NCBI Taxonomy" id="6412"/>
    <lineage>
        <taxon>Eukaryota</taxon>
        <taxon>Metazoa</taxon>
        <taxon>Spiralia</taxon>
        <taxon>Lophotrochozoa</taxon>
        <taxon>Annelida</taxon>
        <taxon>Clitellata</taxon>
        <taxon>Hirudinea</taxon>
        <taxon>Rhynchobdellida</taxon>
        <taxon>Glossiphoniidae</taxon>
        <taxon>Helobdella</taxon>
    </lineage>
</organism>
<dbReference type="EMBL" id="AMQM01003875">
    <property type="status" value="NOT_ANNOTATED_CDS"/>
    <property type="molecule type" value="Genomic_DNA"/>
</dbReference>
<accession>T1F4A7</accession>
<name>T1F4A7_HELRO</name>
<reference evidence="2" key="3">
    <citation type="submission" date="2015-06" db="UniProtKB">
        <authorList>
            <consortium name="EnsemblMetazoa"/>
        </authorList>
    </citation>
    <scope>IDENTIFICATION</scope>
</reference>
<proteinExistence type="predicted"/>
<protein>
    <submittedName>
        <fullName evidence="1 2">Uncharacterized protein</fullName>
    </submittedName>
</protein>
<gene>
    <name evidence="2" type="primary">20203656</name>
    <name evidence="1" type="ORF">HELRODRAFT_171451</name>
</gene>
<sequence>MVADVEKTSNYLAWLHNRGYIKCKIIQLLSNNNQINKYRVRDIEFEYRECWVWYRYSGSNFTLYHPEENCPQVLVKDCASNLSSHIETFESSVNDSPNESTENEICLLKPERKALKKLENLDSSDDRKFLEKDSKRLPLKIGKLSCIEIHKGSKALGIKVVGGNDMSLVKCRDAPISELDRWPNS</sequence>
<dbReference type="Proteomes" id="UP000015101">
    <property type="component" value="Unassembled WGS sequence"/>
</dbReference>
<reference evidence="3" key="1">
    <citation type="submission" date="2012-12" db="EMBL/GenBank/DDBJ databases">
        <authorList>
            <person name="Hellsten U."/>
            <person name="Grimwood J."/>
            <person name="Chapman J.A."/>
            <person name="Shapiro H."/>
            <person name="Aerts A."/>
            <person name="Otillar R.P."/>
            <person name="Terry A.Y."/>
            <person name="Boore J.L."/>
            <person name="Simakov O."/>
            <person name="Marletaz F."/>
            <person name="Cho S.-J."/>
            <person name="Edsinger-Gonzales E."/>
            <person name="Havlak P."/>
            <person name="Kuo D.-H."/>
            <person name="Larsson T."/>
            <person name="Lv J."/>
            <person name="Arendt D."/>
            <person name="Savage R."/>
            <person name="Osoegawa K."/>
            <person name="de Jong P."/>
            <person name="Lindberg D.R."/>
            <person name="Seaver E.C."/>
            <person name="Weisblat D.A."/>
            <person name="Putnam N.H."/>
            <person name="Grigoriev I.V."/>
            <person name="Rokhsar D.S."/>
        </authorList>
    </citation>
    <scope>NUCLEOTIDE SEQUENCE</scope>
</reference>
<dbReference type="HOGENOM" id="CLU_1462851_0_0_1"/>